<dbReference type="RefSeq" id="YP_009884451.1">
    <property type="nucleotide sequence ID" value="NC_049470.1"/>
</dbReference>
<organism evidence="2 3">
    <name type="scientific">Arthrobacter phage TripleJ</name>
    <dbReference type="NCBI Taxonomy" id="2599838"/>
    <lineage>
        <taxon>Viruses</taxon>
        <taxon>Duplodnaviria</taxon>
        <taxon>Heunggongvirae</taxon>
        <taxon>Uroviricota</taxon>
        <taxon>Caudoviricetes</taxon>
        <taxon>Triplejayvirus</taxon>
        <taxon>Triplejayvirus tripleJ</taxon>
    </lineage>
</organism>
<evidence type="ECO:0000313" key="2">
    <source>
        <dbReference type="EMBL" id="QFG09592.1"/>
    </source>
</evidence>
<evidence type="ECO:0000256" key="1">
    <source>
        <dbReference type="SAM" id="Coils"/>
    </source>
</evidence>
<feature type="coiled-coil region" evidence="1">
    <location>
        <begin position="4"/>
        <end position="31"/>
    </location>
</feature>
<proteinExistence type="predicted"/>
<sequence>MSEKDEALRRVDVMNREAAEAEAVAAEKQAARRAAVRAAFQAGCTAPEVGRVLSVTPQRAYQLRDSHLPQTA</sequence>
<dbReference type="EMBL" id="MN234178">
    <property type="protein sequence ID" value="QFG09592.1"/>
    <property type="molecule type" value="Genomic_DNA"/>
</dbReference>
<keyword evidence="1" id="KW-0175">Coiled coil</keyword>
<dbReference type="GeneID" id="55813811"/>
<dbReference type="KEGG" id="vg:55813811"/>
<accession>A0A5J6TLI5</accession>
<dbReference type="Proteomes" id="UP000325735">
    <property type="component" value="Segment"/>
</dbReference>
<reference evidence="2 3" key="1">
    <citation type="submission" date="2019-07" db="EMBL/GenBank/DDBJ databases">
        <authorList>
            <person name="Stoner T.H."/>
            <person name="Garlena R.A."/>
            <person name="Russell D.A."/>
            <person name="Pope W.H."/>
            <person name="Jacobs-Sera D."/>
            <person name="Hatfull G.F."/>
        </authorList>
    </citation>
    <scope>NUCLEOTIDE SEQUENCE [LARGE SCALE GENOMIC DNA]</scope>
</reference>
<name>A0A5J6TLI5_9CAUD</name>
<evidence type="ECO:0000313" key="3">
    <source>
        <dbReference type="Proteomes" id="UP000325735"/>
    </source>
</evidence>
<gene>
    <name evidence="2" type="primary">48</name>
    <name evidence="2" type="ORF">PBI_TRIPLEJ_48</name>
</gene>
<protein>
    <submittedName>
        <fullName evidence="2">Uncharacterized protein</fullName>
    </submittedName>
</protein>
<keyword evidence="3" id="KW-1185">Reference proteome</keyword>